<dbReference type="PANTHER" id="PTHR24269:SF16">
    <property type="entry name" value="PROTEIN SLG1"/>
    <property type="match status" value="1"/>
</dbReference>
<keyword evidence="9" id="KW-1185">Reference proteome</keyword>
<evidence type="ECO:0000256" key="6">
    <source>
        <dbReference type="ARBA" id="ARBA00023180"/>
    </source>
</evidence>
<dbReference type="GO" id="GO:0005886">
    <property type="term" value="C:plasma membrane"/>
    <property type="evidence" value="ECO:0007669"/>
    <property type="project" value="TreeGrafter"/>
</dbReference>
<evidence type="ECO:0000259" key="7">
    <source>
        <dbReference type="PROSITE" id="PS51212"/>
    </source>
</evidence>
<comment type="caution">
    <text evidence="8">The sequence shown here is derived from an EMBL/GenBank/DDBJ whole genome shotgun (WGS) entry which is preliminary data.</text>
</comment>
<evidence type="ECO:0000313" key="8">
    <source>
        <dbReference type="EMBL" id="KAF5310592.1"/>
    </source>
</evidence>
<protein>
    <recommendedName>
        <fullName evidence="7">WSC domain-containing protein</fullName>
    </recommendedName>
</protein>
<dbReference type="InterPro" id="IPR002889">
    <property type="entry name" value="WSC_carb-bd"/>
</dbReference>
<keyword evidence="6" id="KW-0325">Glycoprotein</keyword>
<sequence>MLLHYIKGSATMKRYTQGVFALSSGRTASKMTFLLSQYLVAVAILLGAHRYIFVHASPLEERQSSLPTGWVPFGCFSDTSASRTLKIASFSDVTNMTIESCIAFCAPAEFLFAGVEFSRECFCDNVIESPGAPIDSSTCNMPCTGNSGEICGGSGAISIFQNTAGPKIIQTAGTYQYLGCYQDGVNGAPRSLQHQLSVTGGMSAEKCAAACKAAGFVLAGLEFGQECWCDSYFPSPVLVPDTDCNIACTGDNTEVCGAGNRLAVYQDTSAPALNLSACLTCSQLRSGTTSGAASFTLIAQPLASAAAPSATPTPFRIAGLELPARKEEPTFANLVAFTPGLDINTFILGCDDGTHGQTFTLQGPGGGTGGFRSLPFSVGSVIELADRVGMDPAPVGQGFCAQPNGFSKSSYIGPPLLGGNQLSNQWGFCGNTVVFGFQNVTVPCPQILLEMSLIS</sequence>
<feature type="domain" description="WSC" evidence="7">
    <location>
        <begin position="69"/>
        <end position="163"/>
    </location>
</feature>
<dbReference type="InterPro" id="IPR051836">
    <property type="entry name" value="Kremen_rcpt"/>
</dbReference>
<name>A0A8H5AT97_9AGAR</name>
<keyword evidence="4" id="KW-1133">Transmembrane helix</keyword>
<dbReference type="Proteomes" id="UP000567179">
    <property type="component" value="Unassembled WGS sequence"/>
</dbReference>
<evidence type="ECO:0000313" key="9">
    <source>
        <dbReference type="Proteomes" id="UP000567179"/>
    </source>
</evidence>
<comment type="subcellular location">
    <subcellularLocation>
        <location evidence="1">Membrane</location>
        <topology evidence="1">Single-pass membrane protein</topology>
    </subcellularLocation>
</comment>
<accession>A0A8H5AT97</accession>
<proteinExistence type="predicted"/>
<dbReference type="AlphaFoldDB" id="A0A8H5AT97"/>
<feature type="domain" description="WSC" evidence="7">
    <location>
        <begin position="174"/>
        <end position="268"/>
    </location>
</feature>
<dbReference type="PROSITE" id="PS51212">
    <property type="entry name" value="WSC"/>
    <property type="match status" value="2"/>
</dbReference>
<dbReference type="PANTHER" id="PTHR24269">
    <property type="entry name" value="KREMEN PROTEIN"/>
    <property type="match status" value="1"/>
</dbReference>
<evidence type="ECO:0000256" key="1">
    <source>
        <dbReference type="ARBA" id="ARBA00004167"/>
    </source>
</evidence>
<dbReference type="EMBL" id="JAACJJ010000057">
    <property type="protein sequence ID" value="KAF5310592.1"/>
    <property type="molecule type" value="Genomic_DNA"/>
</dbReference>
<organism evidence="8 9">
    <name type="scientific">Psilocybe cf. subviscida</name>
    <dbReference type="NCBI Taxonomy" id="2480587"/>
    <lineage>
        <taxon>Eukaryota</taxon>
        <taxon>Fungi</taxon>
        <taxon>Dikarya</taxon>
        <taxon>Basidiomycota</taxon>
        <taxon>Agaricomycotina</taxon>
        <taxon>Agaricomycetes</taxon>
        <taxon>Agaricomycetidae</taxon>
        <taxon>Agaricales</taxon>
        <taxon>Agaricineae</taxon>
        <taxon>Strophariaceae</taxon>
        <taxon>Psilocybe</taxon>
    </lineage>
</organism>
<evidence type="ECO:0000256" key="5">
    <source>
        <dbReference type="ARBA" id="ARBA00023136"/>
    </source>
</evidence>
<dbReference type="SMART" id="SM00321">
    <property type="entry name" value="WSC"/>
    <property type="match status" value="2"/>
</dbReference>
<dbReference type="OrthoDB" id="5985073at2759"/>
<reference evidence="8 9" key="1">
    <citation type="journal article" date="2020" name="ISME J.">
        <title>Uncovering the hidden diversity of litter-decomposition mechanisms in mushroom-forming fungi.</title>
        <authorList>
            <person name="Floudas D."/>
            <person name="Bentzer J."/>
            <person name="Ahren D."/>
            <person name="Johansson T."/>
            <person name="Persson P."/>
            <person name="Tunlid A."/>
        </authorList>
    </citation>
    <scope>NUCLEOTIDE SEQUENCE [LARGE SCALE GENOMIC DNA]</scope>
    <source>
        <strain evidence="8 9">CBS 101986</strain>
    </source>
</reference>
<evidence type="ECO:0000256" key="2">
    <source>
        <dbReference type="ARBA" id="ARBA00022692"/>
    </source>
</evidence>
<dbReference type="Pfam" id="PF01822">
    <property type="entry name" value="WSC"/>
    <property type="match status" value="2"/>
</dbReference>
<evidence type="ECO:0000256" key="3">
    <source>
        <dbReference type="ARBA" id="ARBA00022729"/>
    </source>
</evidence>
<keyword evidence="3" id="KW-0732">Signal</keyword>
<gene>
    <name evidence="8" type="ORF">D9619_008240</name>
</gene>
<keyword evidence="5" id="KW-0472">Membrane</keyword>
<keyword evidence="2" id="KW-0812">Transmembrane</keyword>
<evidence type="ECO:0000256" key="4">
    <source>
        <dbReference type="ARBA" id="ARBA00022989"/>
    </source>
</evidence>